<feature type="transmembrane region" description="Helical" evidence="1">
    <location>
        <begin position="346"/>
        <end position="365"/>
    </location>
</feature>
<accession>A0A0R1ZGU1</accession>
<feature type="transmembrane region" description="Helical" evidence="1">
    <location>
        <begin position="281"/>
        <end position="302"/>
    </location>
</feature>
<dbReference type="PATRIC" id="fig|1423820.4.peg.388"/>
<evidence type="ECO:0000256" key="1">
    <source>
        <dbReference type="SAM" id="Phobius"/>
    </source>
</evidence>
<keyword evidence="3" id="KW-1185">Reference proteome</keyword>
<feature type="transmembrane region" description="Helical" evidence="1">
    <location>
        <begin position="377"/>
        <end position="397"/>
    </location>
</feature>
<evidence type="ECO:0008006" key="4">
    <source>
        <dbReference type="Google" id="ProtNLM"/>
    </source>
</evidence>
<dbReference type="RefSeq" id="WP_057905989.1">
    <property type="nucleotide sequence ID" value="NZ_AYYZ01000002.1"/>
</dbReference>
<dbReference type="EMBL" id="AYYZ01000002">
    <property type="protein sequence ID" value="KRM53477.1"/>
    <property type="molecule type" value="Genomic_DNA"/>
</dbReference>
<sequence>MDEAKKNNSNRINNLIAVIIFFIMAIVMVMPLIRTRKIAVGIDWWFHSSRIEQIYRNLKAGVSFTYIATSTFGKTGAGSFLFYPDAFMYIWALLRFVCSPVTAYYVWVGIIFFMTLMISYLCMQKYAHRPLRSFIFAILYTVAPYHLYLSPVNWALGEFVAYAFLPLAFLGIYEVLIGDVHQWYVLTCGVGLIFYCHILSVFLTCEIIVAFLICRVIKGKGMEFERWIALIKAGIVTLILALPIIIPLITDFFGKGLTGTYSGVRIVQQLGTIMTDSIGNIATNGSIGLVLLLVILTGWKWVDQKTPEMSMYIASVVLLILASSVFPWESFNHTPLTIMQLPVRYLSYSIFFAAIVGSQGIVKILDKHFTFTRVRIPVLVMIILAVVGTMSYFGSILSMTTKLQNSQVNKPLILNKLKPDQHQVLMNKIVTNENYEDQFAYWGATGTADYFPTTVLDHGHFFDYTVLQPQQALTRDKPLNDLLLRKAYINGKSLVVDPVAGPNRLTYGIEVHHQSKVNLPVICYVHTTLKVNGQRVTPQLSSRGTVELNLAPGSYQIEVGYQPSKAYFIGLGIALIAWLLLFVRIVFHRKNQQSSNPHAKVLNSNY</sequence>
<organism evidence="2 3">
    <name type="scientific">Ligilactobacillus araffinosus DSM 20653</name>
    <dbReference type="NCBI Taxonomy" id="1423820"/>
    <lineage>
        <taxon>Bacteria</taxon>
        <taxon>Bacillati</taxon>
        <taxon>Bacillota</taxon>
        <taxon>Bacilli</taxon>
        <taxon>Lactobacillales</taxon>
        <taxon>Lactobacillaceae</taxon>
        <taxon>Ligilactobacillus</taxon>
    </lineage>
</organism>
<proteinExistence type="predicted"/>
<feature type="transmembrane region" description="Helical" evidence="1">
    <location>
        <begin position="566"/>
        <end position="587"/>
    </location>
</feature>
<name>A0A0R1ZGU1_9LACO</name>
<gene>
    <name evidence="2" type="ORF">FC64_GL000388</name>
</gene>
<feature type="transmembrane region" description="Helical" evidence="1">
    <location>
        <begin position="12"/>
        <end position="33"/>
    </location>
</feature>
<keyword evidence="1" id="KW-0472">Membrane</keyword>
<feature type="transmembrane region" description="Helical" evidence="1">
    <location>
        <begin position="229"/>
        <end position="249"/>
    </location>
</feature>
<keyword evidence="1" id="KW-0812">Transmembrane</keyword>
<feature type="transmembrane region" description="Helical" evidence="1">
    <location>
        <begin position="134"/>
        <end position="156"/>
    </location>
</feature>
<dbReference type="AlphaFoldDB" id="A0A0R1ZGU1"/>
<dbReference type="STRING" id="1423820.FC64_GL000388"/>
<feature type="transmembrane region" description="Helical" evidence="1">
    <location>
        <begin position="192"/>
        <end position="217"/>
    </location>
</feature>
<evidence type="ECO:0000313" key="3">
    <source>
        <dbReference type="Proteomes" id="UP000051291"/>
    </source>
</evidence>
<feature type="transmembrane region" description="Helical" evidence="1">
    <location>
        <begin position="309"/>
        <end position="326"/>
    </location>
</feature>
<dbReference type="Proteomes" id="UP000051291">
    <property type="component" value="Unassembled WGS sequence"/>
</dbReference>
<keyword evidence="1" id="KW-1133">Transmembrane helix</keyword>
<comment type="caution">
    <text evidence="2">The sequence shown here is derived from an EMBL/GenBank/DDBJ whole genome shotgun (WGS) entry which is preliminary data.</text>
</comment>
<reference evidence="2 3" key="1">
    <citation type="journal article" date="2015" name="Genome Announc.">
        <title>Expanding the biotechnology potential of lactobacilli through comparative genomics of 213 strains and associated genera.</title>
        <authorList>
            <person name="Sun Z."/>
            <person name="Harris H.M."/>
            <person name="McCann A."/>
            <person name="Guo C."/>
            <person name="Argimon S."/>
            <person name="Zhang W."/>
            <person name="Yang X."/>
            <person name="Jeffery I.B."/>
            <person name="Cooney J.C."/>
            <person name="Kagawa T.F."/>
            <person name="Liu W."/>
            <person name="Song Y."/>
            <person name="Salvetti E."/>
            <person name="Wrobel A."/>
            <person name="Rasinkangas P."/>
            <person name="Parkhill J."/>
            <person name="Rea M.C."/>
            <person name="O'Sullivan O."/>
            <person name="Ritari J."/>
            <person name="Douillard F.P."/>
            <person name="Paul Ross R."/>
            <person name="Yang R."/>
            <person name="Briner A.E."/>
            <person name="Felis G.E."/>
            <person name="de Vos W.M."/>
            <person name="Barrangou R."/>
            <person name="Klaenhammer T.R."/>
            <person name="Caufield P.W."/>
            <person name="Cui Y."/>
            <person name="Zhang H."/>
            <person name="O'Toole P.W."/>
        </authorList>
    </citation>
    <scope>NUCLEOTIDE SEQUENCE [LARGE SCALE GENOMIC DNA]</scope>
    <source>
        <strain evidence="2 3">DSM 20653</strain>
    </source>
</reference>
<evidence type="ECO:0000313" key="2">
    <source>
        <dbReference type="EMBL" id="KRM53477.1"/>
    </source>
</evidence>
<protein>
    <recommendedName>
        <fullName evidence="4">Membrane protein 6-pyruvoyl-tetrahydropterin synthase-related domain-containing protein</fullName>
    </recommendedName>
</protein>
<feature type="transmembrane region" description="Helical" evidence="1">
    <location>
        <begin position="103"/>
        <end position="122"/>
    </location>
</feature>